<name>A0AAW4G4I6_GORRU</name>
<protein>
    <submittedName>
        <fullName evidence="2">Uncharacterized protein</fullName>
    </submittedName>
</protein>
<dbReference type="Proteomes" id="UP001195196">
    <property type="component" value="Unassembled WGS sequence"/>
</dbReference>
<evidence type="ECO:0000256" key="1">
    <source>
        <dbReference type="SAM" id="MobiDB-lite"/>
    </source>
</evidence>
<sequence length="174" mass="19408">MSRNPDSRSRGDDGNCSWEYAEPYLKERQKLEEERNPFDPDDPTPWEVDALALIDAIMAAAEGDGFDPDDYAAPMGRDVTQENPPWIGEIKSSGVPRKDEGGSREYRVYFAEPLVDRVLLAALLKYKTAKQMRASTRFAAKPLSSGRQTSDIATAMGIVRGWCNKCGVSYRPRG</sequence>
<reference evidence="2" key="1">
    <citation type="submission" date="2021-02" db="EMBL/GenBank/DDBJ databases">
        <title>Taxonomy, biology and ecology of Rhodococcus bacteria occurring in California pistachio and other woody hosts as revealed by genome sequence analyses.</title>
        <authorList>
            <person name="Riely B."/>
            <person name="Gai Y."/>
        </authorList>
    </citation>
    <scope>NUCLEOTIDE SEQUENCE</scope>
    <source>
        <strain evidence="2">BP-295</strain>
    </source>
</reference>
<comment type="caution">
    <text evidence="2">The sequence shown here is derived from an EMBL/GenBank/DDBJ whole genome shotgun (WGS) entry which is preliminary data.</text>
</comment>
<evidence type="ECO:0000313" key="3">
    <source>
        <dbReference type="Proteomes" id="UP001195196"/>
    </source>
</evidence>
<proteinExistence type="predicted"/>
<gene>
    <name evidence="2" type="ORF">JTZ10_11000</name>
</gene>
<accession>A0AAW4G4I6</accession>
<organism evidence="2 3">
    <name type="scientific">Gordonia rubripertincta</name>
    <name type="common">Rhodococcus corallinus</name>
    <dbReference type="NCBI Taxonomy" id="36822"/>
    <lineage>
        <taxon>Bacteria</taxon>
        <taxon>Bacillati</taxon>
        <taxon>Actinomycetota</taxon>
        <taxon>Actinomycetes</taxon>
        <taxon>Mycobacteriales</taxon>
        <taxon>Gordoniaceae</taxon>
        <taxon>Gordonia</taxon>
    </lineage>
</organism>
<feature type="region of interest" description="Disordered" evidence="1">
    <location>
        <begin position="71"/>
        <end position="99"/>
    </location>
</feature>
<evidence type="ECO:0000313" key="2">
    <source>
        <dbReference type="EMBL" id="MBM7278290.1"/>
    </source>
</evidence>
<dbReference type="RefSeq" id="WP_204717981.1">
    <property type="nucleotide sequence ID" value="NZ_JAFFGU010000004.1"/>
</dbReference>
<feature type="region of interest" description="Disordered" evidence="1">
    <location>
        <begin position="1"/>
        <end position="21"/>
    </location>
</feature>
<dbReference type="EMBL" id="JAFFGU010000004">
    <property type="protein sequence ID" value="MBM7278290.1"/>
    <property type="molecule type" value="Genomic_DNA"/>
</dbReference>
<feature type="compositionally biased region" description="Basic and acidic residues" evidence="1">
    <location>
        <begin position="1"/>
        <end position="13"/>
    </location>
</feature>
<dbReference type="AlphaFoldDB" id="A0AAW4G4I6"/>